<accession>A0A7T8KJW2</accession>
<sequence>MKKRPTSTRRVYLTVSGQLHLEAMCNGLNSVYSSVPRFEPKWDDPEGIYPSS</sequence>
<protein>
    <submittedName>
        <fullName evidence="1">Asparaginyl-tRNA synthetase_ mitochondrial</fullName>
    </submittedName>
</protein>
<dbReference type="AlphaFoldDB" id="A0A7T8KJW2"/>
<proteinExistence type="predicted"/>
<keyword evidence="1" id="KW-0030">Aminoacyl-tRNA synthetase</keyword>
<gene>
    <name evidence="1" type="ORF">FKW44_002197</name>
</gene>
<dbReference type="EMBL" id="CP045891">
    <property type="protein sequence ID" value="QQP57271.1"/>
    <property type="molecule type" value="Genomic_DNA"/>
</dbReference>
<evidence type="ECO:0000313" key="2">
    <source>
        <dbReference type="Proteomes" id="UP000595437"/>
    </source>
</evidence>
<dbReference type="Proteomes" id="UP000595437">
    <property type="component" value="Chromosome 2"/>
</dbReference>
<evidence type="ECO:0000313" key="1">
    <source>
        <dbReference type="EMBL" id="QQP57271.1"/>
    </source>
</evidence>
<keyword evidence="1" id="KW-0436">Ligase</keyword>
<keyword evidence="2" id="KW-1185">Reference proteome</keyword>
<reference evidence="2" key="1">
    <citation type="submission" date="2021-01" db="EMBL/GenBank/DDBJ databases">
        <title>Caligus Genome Assembly.</title>
        <authorList>
            <person name="Gallardo-Escarate C."/>
        </authorList>
    </citation>
    <scope>NUCLEOTIDE SEQUENCE [LARGE SCALE GENOMIC DNA]</scope>
</reference>
<dbReference type="OrthoDB" id="360585at2759"/>
<organism evidence="1 2">
    <name type="scientific">Caligus rogercresseyi</name>
    <name type="common">Sea louse</name>
    <dbReference type="NCBI Taxonomy" id="217165"/>
    <lineage>
        <taxon>Eukaryota</taxon>
        <taxon>Metazoa</taxon>
        <taxon>Ecdysozoa</taxon>
        <taxon>Arthropoda</taxon>
        <taxon>Crustacea</taxon>
        <taxon>Multicrustacea</taxon>
        <taxon>Hexanauplia</taxon>
        <taxon>Copepoda</taxon>
        <taxon>Siphonostomatoida</taxon>
        <taxon>Caligidae</taxon>
        <taxon>Caligus</taxon>
    </lineage>
</organism>
<dbReference type="GO" id="GO:0004812">
    <property type="term" value="F:aminoacyl-tRNA ligase activity"/>
    <property type="evidence" value="ECO:0007669"/>
    <property type="project" value="UniProtKB-KW"/>
</dbReference>
<name>A0A7T8KJW2_CALRO</name>